<proteinExistence type="predicted"/>
<dbReference type="OrthoDB" id="3164835at2759"/>
<dbReference type="SMART" id="SM00225">
    <property type="entry name" value="BTB"/>
    <property type="match status" value="1"/>
</dbReference>
<dbReference type="SUPFAM" id="SSF54695">
    <property type="entry name" value="POZ domain"/>
    <property type="match status" value="1"/>
</dbReference>
<comment type="caution">
    <text evidence="2">The sequence shown here is derived from an EMBL/GenBank/DDBJ whole genome shotgun (WGS) entry which is preliminary data.</text>
</comment>
<dbReference type="Pfam" id="PF00651">
    <property type="entry name" value="BTB"/>
    <property type="match status" value="1"/>
</dbReference>
<dbReference type="InterPro" id="IPR000210">
    <property type="entry name" value="BTB/POZ_dom"/>
</dbReference>
<accession>A0A4Z0A349</accession>
<dbReference type="Gene3D" id="3.30.710.10">
    <property type="entry name" value="Potassium Channel Kv1.1, Chain A"/>
    <property type="match status" value="1"/>
</dbReference>
<evidence type="ECO:0000313" key="3">
    <source>
        <dbReference type="Proteomes" id="UP000298061"/>
    </source>
</evidence>
<evidence type="ECO:0000259" key="1">
    <source>
        <dbReference type="PROSITE" id="PS50097"/>
    </source>
</evidence>
<evidence type="ECO:0000313" key="2">
    <source>
        <dbReference type="EMBL" id="TFY81165.1"/>
    </source>
</evidence>
<dbReference type="AlphaFoldDB" id="A0A4Z0A349"/>
<reference evidence="2 3" key="1">
    <citation type="submission" date="2019-02" db="EMBL/GenBank/DDBJ databases">
        <title>Genome sequencing of the rare red list fungi Hericium alpestre (H. flagellum).</title>
        <authorList>
            <person name="Buettner E."/>
            <person name="Kellner H."/>
        </authorList>
    </citation>
    <scope>NUCLEOTIDE SEQUENCE [LARGE SCALE GENOMIC DNA]</scope>
    <source>
        <strain evidence="2 3">DSM 108284</strain>
    </source>
</reference>
<gene>
    <name evidence="2" type="ORF">EWM64_g2849</name>
</gene>
<dbReference type="STRING" id="135208.A0A4Z0A349"/>
<protein>
    <recommendedName>
        <fullName evidence="1">BTB domain-containing protein</fullName>
    </recommendedName>
</protein>
<dbReference type="Proteomes" id="UP000298061">
    <property type="component" value="Unassembled WGS sequence"/>
</dbReference>
<sequence>MIPRDAEAPFNKPSTDLIVRSADKVDFHVNQLVLALSSPYFEKQLDKLQPVIGSDTSTSGHGVTDKPITDVPEDAHIIGHAALLLSHRQAAIGEAGRYVVLRSCDGINFHVHKSVLSIASPLFRDMLNIPKPGIIEVAEDAQTLNFVLRCIYPIPVAKPKLRANDIYLVLIAAIIYDIKDAINAVVAALLALIDRDAFQAFVLAVRCYLELFCGPAARRLLEIPVTRVLAPKLLQYISARTYRKLLQYHQKCGKAASAVAGSRGWFSDYLGVVSEHRPCDCFVPDEQGSGWFAHQEVWDYLKKAEETLLHSPLSASVISPPKPFDVSCENRGGDSREKDRNSEILVSDVRGFASVFSMYNSRGSIGSTYAFEASLTKKVEIYPIITSVGLNRLRWLARVIQKFTVHSPDCDAHSPS</sequence>
<organism evidence="2 3">
    <name type="scientific">Hericium alpestre</name>
    <dbReference type="NCBI Taxonomy" id="135208"/>
    <lineage>
        <taxon>Eukaryota</taxon>
        <taxon>Fungi</taxon>
        <taxon>Dikarya</taxon>
        <taxon>Basidiomycota</taxon>
        <taxon>Agaricomycotina</taxon>
        <taxon>Agaricomycetes</taxon>
        <taxon>Russulales</taxon>
        <taxon>Hericiaceae</taxon>
        <taxon>Hericium</taxon>
    </lineage>
</organism>
<dbReference type="PROSITE" id="PS50097">
    <property type="entry name" value="BTB"/>
    <property type="match status" value="1"/>
</dbReference>
<keyword evidence="3" id="KW-1185">Reference proteome</keyword>
<feature type="domain" description="BTB" evidence="1">
    <location>
        <begin position="97"/>
        <end position="160"/>
    </location>
</feature>
<name>A0A4Z0A349_9AGAM</name>
<dbReference type="EMBL" id="SFCI01000243">
    <property type="protein sequence ID" value="TFY81165.1"/>
    <property type="molecule type" value="Genomic_DNA"/>
</dbReference>
<dbReference type="InterPro" id="IPR011333">
    <property type="entry name" value="SKP1/BTB/POZ_sf"/>
</dbReference>
<dbReference type="CDD" id="cd18186">
    <property type="entry name" value="BTB_POZ_ZBTB_KLHL-like"/>
    <property type="match status" value="1"/>
</dbReference>